<keyword evidence="6" id="KW-0949">S-adenosyl-L-methionine</keyword>
<evidence type="ECO:0000313" key="16">
    <source>
        <dbReference type="Proteomes" id="UP000316612"/>
    </source>
</evidence>
<keyword evidence="10" id="KW-0943">RNA-mediated gene silencing</keyword>
<comment type="caution">
    <text evidence="15">The sequence shown here is derived from an EMBL/GenBank/DDBJ whole genome shotgun (WGS) entry which is preliminary data.</text>
</comment>
<dbReference type="Proteomes" id="UP000316612">
    <property type="component" value="Unassembled WGS sequence"/>
</dbReference>
<dbReference type="InterPro" id="IPR038546">
    <property type="entry name" value="Hen1_N_sf"/>
</dbReference>
<dbReference type="GO" id="GO:0090486">
    <property type="term" value="F:small RNA 2'-O-methyltransferase activity"/>
    <property type="evidence" value="ECO:0007669"/>
    <property type="project" value="UniProtKB-EC"/>
</dbReference>
<dbReference type="InterPro" id="IPR029063">
    <property type="entry name" value="SAM-dependent_MTases_sf"/>
</dbReference>
<evidence type="ECO:0000259" key="14">
    <source>
        <dbReference type="Pfam" id="PF12623"/>
    </source>
</evidence>
<dbReference type="EMBL" id="BJNY01000011">
    <property type="protein sequence ID" value="GED06595.1"/>
    <property type="molecule type" value="Genomic_DNA"/>
</dbReference>
<dbReference type="SUPFAM" id="SSF53335">
    <property type="entry name" value="S-adenosyl-L-methionine-dependent methyltransferases"/>
    <property type="match status" value="1"/>
</dbReference>
<dbReference type="GO" id="GO:0031047">
    <property type="term" value="P:regulatory ncRNA-mediated gene silencing"/>
    <property type="evidence" value="ECO:0007669"/>
    <property type="project" value="UniProtKB-KW"/>
</dbReference>
<evidence type="ECO:0000256" key="5">
    <source>
        <dbReference type="ARBA" id="ARBA00022679"/>
    </source>
</evidence>
<gene>
    <name evidence="15" type="ORF">AUR04nite_21270</name>
</gene>
<dbReference type="InterPro" id="IPR013217">
    <property type="entry name" value="Methyltransf_12"/>
</dbReference>
<comment type="similarity">
    <text evidence="2">Belongs to the methyltransferase superfamily. HEN1 family.</text>
</comment>
<comment type="catalytic activity">
    <reaction evidence="12">
        <text>small RNA 3'-end nucleotide + S-adenosyl-L-methionine = small RNA 3'-end 2'-O-methylnucleotide + S-adenosyl-L-homocysteine + H(+)</text>
        <dbReference type="Rhea" id="RHEA:37887"/>
        <dbReference type="Rhea" id="RHEA-COMP:10415"/>
        <dbReference type="Rhea" id="RHEA-COMP:10416"/>
        <dbReference type="ChEBI" id="CHEBI:15378"/>
        <dbReference type="ChEBI" id="CHEBI:57856"/>
        <dbReference type="ChEBI" id="CHEBI:59789"/>
        <dbReference type="ChEBI" id="CHEBI:74896"/>
        <dbReference type="ChEBI" id="CHEBI:74898"/>
        <dbReference type="EC" id="2.1.1.386"/>
    </reaction>
</comment>
<dbReference type="Pfam" id="PF12623">
    <property type="entry name" value="Hen1_L"/>
    <property type="match status" value="1"/>
</dbReference>
<feature type="domain" description="Methyltransferase type 12" evidence="13">
    <location>
        <begin position="292"/>
        <end position="383"/>
    </location>
</feature>
<evidence type="ECO:0000256" key="4">
    <source>
        <dbReference type="ARBA" id="ARBA00022603"/>
    </source>
</evidence>
<feature type="domain" description="Hen1 N-terminal" evidence="14">
    <location>
        <begin position="1"/>
        <end position="247"/>
    </location>
</feature>
<comment type="cofactor">
    <cofactor evidence="1">
        <name>Mg(2+)</name>
        <dbReference type="ChEBI" id="CHEBI:18420"/>
    </cofactor>
</comment>
<sequence>MLVTITLDSPVGSGINAMDLSHLLRKHPAKVQNFELPVGTAYVFYPECTEQRTTAALLLQIDPINLVRSKRFRGNSGILDYYVNDRPYAASSLTSVAIGKVLRSAMTGISPSHQELADARLPLTLKLPVVSSRGGHGVDLVSALFEPLGWTIEQQAIELDEEFPQWGDSQYSSVVLSGVERLDVALRQLYVLLPVLDDSKHYWVGDDETEKLARQGEGWLENHPERDLITQRYLVHQKSLVAMAEAQISSADSAGSQQPGDSAETSSVVPLRVERAQAVLNALKEYGAQRIVDMGCGPGALLRRLQADPYFTSIIGTDVSARSLEQAAAALHLDERSDAQQERIKLLHSSAVYQDERLNNFDAIVLMEVIEHLDGSRLPALVSSVFGANSPRVVVVTTPNVEYNVKYPGLDHHALRHEDHRFEWTRAEFEAWAQETAGEHSYGVQFRTIGANDPQVGSPTQMAIFSKEQA</sequence>
<dbReference type="NCBIfam" id="TIGR04074">
    <property type="entry name" value="bacter_Hen1"/>
    <property type="match status" value="1"/>
</dbReference>
<dbReference type="AlphaFoldDB" id="A0A4Y4DSL3"/>
<dbReference type="Gene3D" id="3.40.50.150">
    <property type="entry name" value="Vaccinia Virus protein VP39"/>
    <property type="match status" value="1"/>
</dbReference>
<evidence type="ECO:0000256" key="1">
    <source>
        <dbReference type="ARBA" id="ARBA00001946"/>
    </source>
</evidence>
<evidence type="ECO:0000256" key="2">
    <source>
        <dbReference type="ARBA" id="ARBA00009026"/>
    </source>
</evidence>
<evidence type="ECO:0000313" key="15">
    <source>
        <dbReference type="EMBL" id="GED06595.1"/>
    </source>
</evidence>
<evidence type="ECO:0000256" key="10">
    <source>
        <dbReference type="ARBA" id="ARBA00023158"/>
    </source>
</evidence>
<dbReference type="GO" id="GO:0046872">
    <property type="term" value="F:metal ion binding"/>
    <property type="evidence" value="ECO:0007669"/>
    <property type="project" value="UniProtKB-KW"/>
</dbReference>
<keyword evidence="5 15" id="KW-0808">Transferase</keyword>
<keyword evidence="7" id="KW-0479">Metal-binding</keyword>
<dbReference type="InterPro" id="IPR024026">
    <property type="entry name" value="3'-RNA_MeTfrase_Hen1_bac"/>
</dbReference>
<dbReference type="PANTHER" id="PTHR21404">
    <property type="entry name" value="HEN1"/>
    <property type="match status" value="1"/>
</dbReference>
<dbReference type="Gene3D" id="3.30.1610.20">
    <property type="entry name" value="Hen1, N-terminal domain"/>
    <property type="match status" value="1"/>
</dbReference>
<evidence type="ECO:0000256" key="6">
    <source>
        <dbReference type="ARBA" id="ARBA00022691"/>
    </source>
</evidence>
<keyword evidence="16" id="KW-1185">Reference proteome</keyword>
<protein>
    <recommendedName>
        <fullName evidence="3">Small RNA 2'-O-methyltransferase</fullName>
        <ecNumber evidence="11">2.1.1.386</ecNumber>
    </recommendedName>
</protein>
<accession>A0A4Y4DSL3</accession>
<keyword evidence="8" id="KW-0460">Magnesium</keyword>
<dbReference type="RefSeq" id="WP_141364807.1">
    <property type="nucleotide sequence ID" value="NZ_BAAAJL010000013.1"/>
</dbReference>
<evidence type="ECO:0000256" key="9">
    <source>
        <dbReference type="ARBA" id="ARBA00022884"/>
    </source>
</evidence>
<evidence type="ECO:0000256" key="11">
    <source>
        <dbReference type="ARBA" id="ARBA00035025"/>
    </source>
</evidence>
<organism evidence="15 16">
    <name type="scientific">Glutamicibacter uratoxydans</name>
    <name type="common">Arthrobacter uratoxydans</name>
    <dbReference type="NCBI Taxonomy" id="43667"/>
    <lineage>
        <taxon>Bacteria</taxon>
        <taxon>Bacillati</taxon>
        <taxon>Actinomycetota</taxon>
        <taxon>Actinomycetes</taxon>
        <taxon>Micrococcales</taxon>
        <taxon>Micrococcaceae</taxon>
        <taxon>Glutamicibacter</taxon>
    </lineage>
</organism>
<keyword evidence="4 15" id="KW-0489">Methyltransferase</keyword>
<dbReference type="GO" id="GO:0001510">
    <property type="term" value="P:RNA methylation"/>
    <property type="evidence" value="ECO:0007669"/>
    <property type="project" value="InterPro"/>
</dbReference>
<dbReference type="CDD" id="cd02440">
    <property type="entry name" value="AdoMet_MTases"/>
    <property type="match status" value="1"/>
</dbReference>
<dbReference type="InterPro" id="IPR026610">
    <property type="entry name" value="Hen1"/>
</dbReference>
<evidence type="ECO:0000259" key="13">
    <source>
        <dbReference type="Pfam" id="PF08242"/>
    </source>
</evidence>
<proteinExistence type="inferred from homology"/>
<dbReference type="OrthoDB" id="626362at2"/>
<keyword evidence="9" id="KW-0694">RNA-binding</keyword>
<evidence type="ECO:0000256" key="3">
    <source>
        <dbReference type="ARBA" id="ARBA00021330"/>
    </source>
</evidence>
<dbReference type="Pfam" id="PF08242">
    <property type="entry name" value="Methyltransf_12"/>
    <property type="match status" value="1"/>
</dbReference>
<dbReference type="InterPro" id="IPR024740">
    <property type="entry name" value="Hen1_N"/>
</dbReference>
<dbReference type="GO" id="GO:0003723">
    <property type="term" value="F:RNA binding"/>
    <property type="evidence" value="ECO:0007669"/>
    <property type="project" value="UniProtKB-KW"/>
</dbReference>
<evidence type="ECO:0000256" key="7">
    <source>
        <dbReference type="ARBA" id="ARBA00022723"/>
    </source>
</evidence>
<dbReference type="PANTHER" id="PTHR21404:SF3">
    <property type="entry name" value="SMALL RNA 2'-O-METHYLTRANSFERASE"/>
    <property type="match status" value="1"/>
</dbReference>
<evidence type="ECO:0000256" key="12">
    <source>
        <dbReference type="ARBA" id="ARBA00048418"/>
    </source>
</evidence>
<reference evidence="15 16" key="1">
    <citation type="submission" date="2019-06" db="EMBL/GenBank/DDBJ databases">
        <title>Whole genome shotgun sequence of Glutamicibacter uratoxydans NBRC 15515.</title>
        <authorList>
            <person name="Hosoyama A."/>
            <person name="Uohara A."/>
            <person name="Ohji S."/>
            <person name="Ichikawa N."/>
        </authorList>
    </citation>
    <scope>NUCLEOTIDE SEQUENCE [LARGE SCALE GENOMIC DNA]</scope>
    <source>
        <strain evidence="15 16">NBRC 15515</strain>
    </source>
</reference>
<evidence type="ECO:0000256" key="8">
    <source>
        <dbReference type="ARBA" id="ARBA00022842"/>
    </source>
</evidence>
<name>A0A4Y4DSL3_GLUUR</name>
<dbReference type="EC" id="2.1.1.386" evidence="11"/>